<evidence type="ECO:0008006" key="3">
    <source>
        <dbReference type="Google" id="ProtNLM"/>
    </source>
</evidence>
<comment type="caution">
    <text evidence="1">The sequence shown here is derived from an EMBL/GenBank/DDBJ whole genome shotgun (WGS) entry which is preliminary data.</text>
</comment>
<dbReference type="RefSeq" id="WP_161039883.1">
    <property type="nucleotide sequence ID" value="NZ_WWCM01000009.1"/>
</dbReference>
<accession>A0ABW9VLR1</accession>
<reference evidence="1 2" key="1">
    <citation type="submission" date="2019-12" db="EMBL/GenBank/DDBJ databases">
        <title>Novel species isolated from a subtropical stream in China.</title>
        <authorList>
            <person name="Lu H."/>
        </authorList>
    </citation>
    <scope>NUCLEOTIDE SEQUENCE [LARGE SCALE GENOMIC DNA]</scope>
    <source>
        <strain evidence="1 2">CY13W</strain>
    </source>
</reference>
<evidence type="ECO:0000313" key="2">
    <source>
        <dbReference type="Proteomes" id="UP000478090"/>
    </source>
</evidence>
<proteinExistence type="predicted"/>
<protein>
    <recommendedName>
        <fullName evidence="3">Lipoprotein</fullName>
    </recommendedName>
</protein>
<dbReference type="Proteomes" id="UP000478090">
    <property type="component" value="Unassembled WGS sequence"/>
</dbReference>
<keyword evidence="2" id="KW-1185">Reference proteome</keyword>
<dbReference type="EMBL" id="WWCM01000009">
    <property type="protein sequence ID" value="MYM40543.1"/>
    <property type="molecule type" value="Genomic_DNA"/>
</dbReference>
<name>A0ABW9VLR1_9BURK</name>
<sequence length="131" mass="13931">MKSAIHPSLYRRAVLATLGLLGACSSAPQRPAVDWQHGAHHATIVSEYAADAGRSSLPPCLAALPADEYASHRYVKVHYHHVRLLHSSVAALPDGVAAGVGSEVEIWPADCHAGQLAHISRVLGREPAQHD</sequence>
<gene>
    <name evidence="1" type="ORF">GTP27_14535</name>
</gene>
<evidence type="ECO:0000313" key="1">
    <source>
        <dbReference type="EMBL" id="MYM40543.1"/>
    </source>
</evidence>
<organism evidence="1 2">
    <name type="scientific">Duganella qianjiadongensis</name>
    <dbReference type="NCBI Taxonomy" id="2692176"/>
    <lineage>
        <taxon>Bacteria</taxon>
        <taxon>Pseudomonadati</taxon>
        <taxon>Pseudomonadota</taxon>
        <taxon>Betaproteobacteria</taxon>
        <taxon>Burkholderiales</taxon>
        <taxon>Oxalobacteraceae</taxon>
        <taxon>Telluria group</taxon>
        <taxon>Duganella</taxon>
    </lineage>
</organism>
<dbReference type="PROSITE" id="PS51257">
    <property type="entry name" value="PROKAR_LIPOPROTEIN"/>
    <property type="match status" value="1"/>
</dbReference>